<gene>
    <name evidence="3" type="ORF">CYNAS_LOCUS1612</name>
</gene>
<keyword evidence="4" id="KW-1185">Reference proteome</keyword>
<dbReference type="AlphaFoldDB" id="A0AA36GES7"/>
<evidence type="ECO:0000313" key="3">
    <source>
        <dbReference type="EMBL" id="CAJ0589629.1"/>
    </source>
</evidence>
<feature type="compositionally biased region" description="Polar residues" evidence="1">
    <location>
        <begin position="118"/>
        <end position="133"/>
    </location>
</feature>
<comment type="caution">
    <text evidence="3">The sequence shown here is derived from an EMBL/GenBank/DDBJ whole genome shotgun (WGS) entry which is preliminary data.</text>
</comment>
<proteinExistence type="predicted"/>
<accession>A0AA36GES7</accession>
<evidence type="ECO:0000256" key="2">
    <source>
        <dbReference type="SAM" id="SignalP"/>
    </source>
</evidence>
<feature type="signal peptide" evidence="2">
    <location>
        <begin position="1"/>
        <end position="16"/>
    </location>
</feature>
<feature type="compositionally biased region" description="Polar residues" evidence="1">
    <location>
        <begin position="144"/>
        <end position="157"/>
    </location>
</feature>
<sequence>MRAVILFLNVFASTQAVVFDTDHETPDKRAIIEQYLECLKNCVKEPSGDYQVACGKCVALLPQIPKNPHETPDNRANLEQYVECLKNCVIGLPKYNQVACSDCDFLFSNGTALPPNSVNQLVPTHPRNPSNPGGPTYRPDYVNANGTYLQGSINPNGPANPPNCVNPDGSTYSRDFVNPNGPSYPQKF</sequence>
<name>A0AA36GES7_CYLNA</name>
<dbReference type="Proteomes" id="UP001176961">
    <property type="component" value="Unassembled WGS sequence"/>
</dbReference>
<protein>
    <submittedName>
        <fullName evidence="3">Uncharacterized protein</fullName>
    </submittedName>
</protein>
<evidence type="ECO:0000256" key="1">
    <source>
        <dbReference type="SAM" id="MobiDB-lite"/>
    </source>
</evidence>
<organism evidence="3 4">
    <name type="scientific">Cylicocyclus nassatus</name>
    <name type="common">Nematode worm</name>
    <dbReference type="NCBI Taxonomy" id="53992"/>
    <lineage>
        <taxon>Eukaryota</taxon>
        <taxon>Metazoa</taxon>
        <taxon>Ecdysozoa</taxon>
        <taxon>Nematoda</taxon>
        <taxon>Chromadorea</taxon>
        <taxon>Rhabditida</taxon>
        <taxon>Rhabditina</taxon>
        <taxon>Rhabditomorpha</taxon>
        <taxon>Strongyloidea</taxon>
        <taxon>Strongylidae</taxon>
        <taxon>Cylicocyclus</taxon>
    </lineage>
</organism>
<dbReference type="EMBL" id="CATQJL010000001">
    <property type="protein sequence ID" value="CAJ0589629.1"/>
    <property type="molecule type" value="Genomic_DNA"/>
</dbReference>
<feature type="region of interest" description="Disordered" evidence="1">
    <location>
        <begin position="118"/>
        <end position="188"/>
    </location>
</feature>
<keyword evidence="2" id="KW-0732">Signal</keyword>
<reference evidence="3" key="1">
    <citation type="submission" date="2023-07" db="EMBL/GenBank/DDBJ databases">
        <authorList>
            <consortium name="CYATHOMIX"/>
        </authorList>
    </citation>
    <scope>NUCLEOTIDE SEQUENCE</scope>
    <source>
        <strain evidence="3">N/A</strain>
    </source>
</reference>
<evidence type="ECO:0000313" key="4">
    <source>
        <dbReference type="Proteomes" id="UP001176961"/>
    </source>
</evidence>
<feature type="chain" id="PRO_5041220927" evidence="2">
    <location>
        <begin position="17"/>
        <end position="188"/>
    </location>
</feature>